<dbReference type="KEGG" id="dpx:DAPPUDRAFT_233750"/>
<dbReference type="HOGENOM" id="CLU_1391525_0_0_1"/>
<dbReference type="AlphaFoldDB" id="E9FVM0"/>
<protein>
    <submittedName>
        <fullName evidence="2">Uncharacterized protein</fullName>
    </submittedName>
</protein>
<feature type="region of interest" description="Disordered" evidence="1">
    <location>
        <begin position="1"/>
        <end position="25"/>
    </location>
</feature>
<organism evidence="2 3">
    <name type="scientific">Daphnia pulex</name>
    <name type="common">Water flea</name>
    <dbReference type="NCBI Taxonomy" id="6669"/>
    <lineage>
        <taxon>Eukaryota</taxon>
        <taxon>Metazoa</taxon>
        <taxon>Ecdysozoa</taxon>
        <taxon>Arthropoda</taxon>
        <taxon>Crustacea</taxon>
        <taxon>Branchiopoda</taxon>
        <taxon>Diplostraca</taxon>
        <taxon>Cladocera</taxon>
        <taxon>Anomopoda</taxon>
        <taxon>Daphniidae</taxon>
        <taxon>Daphnia</taxon>
    </lineage>
</organism>
<sequence length="196" mass="21684">MADGKIKNQKETLVSPAGCSSKINKTATGRLRTGQHNIQAAVWPRLSVPKAPPPLGASYKYIAGAPSHIGKPPPPSRPLRRLLLFQPSQEEERKGLLLLERQDEIEKIVHFGVIDWNRVTIPHKKTLVVYDQQQRELCQHGIVWGSRRAGLPEIAEFVNHLSALALTSPAELGIRVRSTDEAVVIVIGNDCDKMNV</sequence>
<keyword evidence="3" id="KW-1185">Reference proteome</keyword>
<dbReference type="EMBL" id="GL732525">
    <property type="protein sequence ID" value="EFX89081.1"/>
    <property type="molecule type" value="Genomic_DNA"/>
</dbReference>
<evidence type="ECO:0000313" key="2">
    <source>
        <dbReference type="EMBL" id="EFX89081.1"/>
    </source>
</evidence>
<reference evidence="2 3" key="1">
    <citation type="journal article" date="2011" name="Science">
        <title>The ecoresponsive genome of Daphnia pulex.</title>
        <authorList>
            <person name="Colbourne J.K."/>
            <person name="Pfrender M.E."/>
            <person name="Gilbert D."/>
            <person name="Thomas W.K."/>
            <person name="Tucker A."/>
            <person name="Oakley T.H."/>
            <person name="Tokishita S."/>
            <person name="Aerts A."/>
            <person name="Arnold G.J."/>
            <person name="Basu M.K."/>
            <person name="Bauer D.J."/>
            <person name="Caceres C.E."/>
            <person name="Carmel L."/>
            <person name="Casola C."/>
            <person name="Choi J.H."/>
            <person name="Detter J.C."/>
            <person name="Dong Q."/>
            <person name="Dusheyko S."/>
            <person name="Eads B.D."/>
            <person name="Frohlich T."/>
            <person name="Geiler-Samerotte K.A."/>
            <person name="Gerlach D."/>
            <person name="Hatcher P."/>
            <person name="Jogdeo S."/>
            <person name="Krijgsveld J."/>
            <person name="Kriventseva E.V."/>
            <person name="Kultz D."/>
            <person name="Laforsch C."/>
            <person name="Lindquist E."/>
            <person name="Lopez J."/>
            <person name="Manak J.R."/>
            <person name="Muller J."/>
            <person name="Pangilinan J."/>
            <person name="Patwardhan R.P."/>
            <person name="Pitluck S."/>
            <person name="Pritham E.J."/>
            <person name="Rechtsteiner A."/>
            <person name="Rho M."/>
            <person name="Rogozin I.B."/>
            <person name="Sakarya O."/>
            <person name="Salamov A."/>
            <person name="Schaack S."/>
            <person name="Shapiro H."/>
            <person name="Shiga Y."/>
            <person name="Skalitzky C."/>
            <person name="Smith Z."/>
            <person name="Souvorov A."/>
            <person name="Sung W."/>
            <person name="Tang Z."/>
            <person name="Tsuchiya D."/>
            <person name="Tu H."/>
            <person name="Vos H."/>
            <person name="Wang M."/>
            <person name="Wolf Y.I."/>
            <person name="Yamagata H."/>
            <person name="Yamada T."/>
            <person name="Ye Y."/>
            <person name="Shaw J.R."/>
            <person name="Andrews J."/>
            <person name="Crease T.J."/>
            <person name="Tang H."/>
            <person name="Lucas S.M."/>
            <person name="Robertson H.M."/>
            <person name="Bork P."/>
            <person name="Koonin E.V."/>
            <person name="Zdobnov E.M."/>
            <person name="Grigoriev I.V."/>
            <person name="Lynch M."/>
            <person name="Boore J.L."/>
        </authorList>
    </citation>
    <scope>NUCLEOTIDE SEQUENCE [LARGE SCALE GENOMIC DNA]</scope>
</reference>
<dbReference type="Proteomes" id="UP000000305">
    <property type="component" value="Unassembled WGS sequence"/>
</dbReference>
<evidence type="ECO:0000313" key="3">
    <source>
        <dbReference type="Proteomes" id="UP000000305"/>
    </source>
</evidence>
<name>E9FVM0_DAPPU</name>
<feature type="compositionally biased region" description="Basic and acidic residues" evidence="1">
    <location>
        <begin position="1"/>
        <end position="10"/>
    </location>
</feature>
<accession>E9FVM0</accession>
<gene>
    <name evidence="2" type="ORF">DAPPUDRAFT_233750</name>
</gene>
<evidence type="ECO:0000256" key="1">
    <source>
        <dbReference type="SAM" id="MobiDB-lite"/>
    </source>
</evidence>
<dbReference type="InParanoid" id="E9FVM0"/>
<proteinExistence type="predicted"/>